<dbReference type="Proteomes" id="UP000306575">
    <property type="component" value="Unassembled WGS sequence"/>
</dbReference>
<evidence type="ECO:0000313" key="3">
    <source>
        <dbReference type="Proteomes" id="UP000306575"/>
    </source>
</evidence>
<organism evidence="2 3">
    <name type="scientific">Shimia litoralis</name>
    <dbReference type="NCBI Taxonomy" id="420403"/>
    <lineage>
        <taxon>Bacteria</taxon>
        <taxon>Pseudomonadati</taxon>
        <taxon>Pseudomonadota</taxon>
        <taxon>Alphaproteobacteria</taxon>
        <taxon>Rhodobacterales</taxon>
        <taxon>Roseobacteraceae</taxon>
    </lineage>
</organism>
<sequence length="71" mass="8022">MNANQLINMVTRMVVRRFVSFGIDAGVNALSKKDSAGRATPQDERALQQDGKQMSTRLRQSTRALRRLGRF</sequence>
<dbReference type="AlphaFoldDB" id="A0A4U7N4B4"/>
<dbReference type="RefSeq" id="WP_138016271.1">
    <property type="nucleotide sequence ID" value="NZ_SULI01000010.1"/>
</dbReference>
<name>A0A4U7N4B4_9RHOB</name>
<evidence type="ECO:0000256" key="1">
    <source>
        <dbReference type="SAM" id="MobiDB-lite"/>
    </source>
</evidence>
<gene>
    <name evidence="2" type="ORF">FAP39_10055</name>
</gene>
<feature type="compositionally biased region" description="Basic and acidic residues" evidence="1">
    <location>
        <begin position="33"/>
        <end position="47"/>
    </location>
</feature>
<protein>
    <submittedName>
        <fullName evidence="2">Uncharacterized protein</fullName>
    </submittedName>
</protein>
<evidence type="ECO:0000313" key="2">
    <source>
        <dbReference type="EMBL" id="TKZ20622.1"/>
    </source>
</evidence>
<keyword evidence="3" id="KW-1185">Reference proteome</keyword>
<feature type="region of interest" description="Disordered" evidence="1">
    <location>
        <begin position="33"/>
        <end position="71"/>
    </location>
</feature>
<proteinExistence type="predicted"/>
<reference evidence="2 3" key="1">
    <citation type="submission" date="2019-04" db="EMBL/GenBank/DDBJ databases">
        <title>Genome sequence of Pelagicola litoralis CL-ES2.</title>
        <authorList>
            <person name="Cao J."/>
        </authorList>
    </citation>
    <scope>NUCLEOTIDE SEQUENCE [LARGE SCALE GENOMIC DNA]</scope>
    <source>
        <strain evidence="2 3">CL-ES2</strain>
    </source>
</reference>
<accession>A0A4U7N4B4</accession>
<dbReference type="EMBL" id="SULI01000010">
    <property type="protein sequence ID" value="TKZ20622.1"/>
    <property type="molecule type" value="Genomic_DNA"/>
</dbReference>
<dbReference type="OrthoDB" id="7876991at2"/>
<comment type="caution">
    <text evidence="2">The sequence shown here is derived from an EMBL/GenBank/DDBJ whole genome shotgun (WGS) entry which is preliminary data.</text>
</comment>
<feature type="compositionally biased region" description="Polar residues" evidence="1">
    <location>
        <begin position="50"/>
        <end position="63"/>
    </location>
</feature>